<gene>
    <name evidence="1" type="ORF">ABT322_38845</name>
</gene>
<name>A0ABV1VSV0_9ACTN</name>
<comment type="caution">
    <text evidence="1">The sequence shown here is derived from an EMBL/GenBank/DDBJ whole genome shotgun (WGS) entry which is preliminary data.</text>
</comment>
<organism evidence="1 2">
    <name type="scientific">Streptomyces flaveolus</name>
    <dbReference type="NCBI Taxonomy" id="67297"/>
    <lineage>
        <taxon>Bacteria</taxon>
        <taxon>Bacillati</taxon>
        <taxon>Actinomycetota</taxon>
        <taxon>Actinomycetes</taxon>
        <taxon>Kitasatosporales</taxon>
        <taxon>Streptomycetaceae</taxon>
        <taxon>Streptomyces</taxon>
    </lineage>
</organism>
<sequence length="54" mass="5662">MLAQPGGHGGRLPVGQHVDALPAVGIDVYVAPPAHPTHPRTEEFLVEVRKAVSS</sequence>
<reference evidence="1 2" key="1">
    <citation type="submission" date="2024-06" db="EMBL/GenBank/DDBJ databases">
        <title>The Natural Products Discovery Center: Release of the First 8490 Sequenced Strains for Exploring Actinobacteria Biosynthetic Diversity.</title>
        <authorList>
            <person name="Kalkreuter E."/>
            <person name="Kautsar S.A."/>
            <person name="Yang D."/>
            <person name="Bader C.D."/>
            <person name="Teijaro C.N."/>
            <person name="Fluegel L."/>
            <person name="Davis C.M."/>
            <person name="Simpson J.R."/>
            <person name="Lauterbach L."/>
            <person name="Steele A.D."/>
            <person name="Gui C."/>
            <person name="Meng S."/>
            <person name="Li G."/>
            <person name="Viehrig K."/>
            <person name="Ye F."/>
            <person name="Su P."/>
            <person name="Kiefer A.F."/>
            <person name="Nichols A."/>
            <person name="Cepeda A.J."/>
            <person name="Yan W."/>
            <person name="Fan B."/>
            <person name="Jiang Y."/>
            <person name="Adhikari A."/>
            <person name="Zheng C.-J."/>
            <person name="Schuster L."/>
            <person name="Cowan T.M."/>
            <person name="Smanski M.J."/>
            <person name="Chevrette M.G."/>
            <person name="De Carvalho L.P.S."/>
            <person name="Shen B."/>
        </authorList>
    </citation>
    <scope>NUCLEOTIDE SEQUENCE [LARGE SCALE GENOMIC DNA]</scope>
    <source>
        <strain evidence="1 2">NPDC000632</strain>
    </source>
</reference>
<dbReference type="RefSeq" id="WP_350722080.1">
    <property type="nucleotide sequence ID" value="NZ_JBEPCO010000033.1"/>
</dbReference>
<keyword evidence="2" id="KW-1185">Reference proteome</keyword>
<protein>
    <submittedName>
        <fullName evidence="1">Uncharacterized protein</fullName>
    </submittedName>
</protein>
<proteinExistence type="predicted"/>
<dbReference type="Proteomes" id="UP001490330">
    <property type="component" value="Unassembled WGS sequence"/>
</dbReference>
<accession>A0ABV1VSV0</accession>
<dbReference type="EMBL" id="JBEPCV010000070">
    <property type="protein sequence ID" value="MER6909572.1"/>
    <property type="molecule type" value="Genomic_DNA"/>
</dbReference>
<evidence type="ECO:0000313" key="2">
    <source>
        <dbReference type="Proteomes" id="UP001490330"/>
    </source>
</evidence>
<evidence type="ECO:0000313" key="1">
    <source>
        <dbReference type="EMBL" id="MER6909572.1"/>
    </source>
</evidence>